<feature type="domain" description="Glycosyl hydrolase family 92 N-terminal" evidence="3">
    <location>
        <begin position="31"/>
        <end position="202"/>
    </location>
</feature>
<dbReference type="Pfam" id="PF17678">
    <property type="entry name" value="Glyco_hydro_92N"/>
    <property type="match status" value="1"/>
</dbReference>
<feature type="region of interest" description="Disordered" evidence="1">
    <location>
        <begin position="709"/>
        <end position="736"/>
    </location>
</feature>
<dbReference type="InterPro" id="IPR008928">
    <property type="entry name" value="6-hairpin_glycosidase_sf"/>
</dbReference>
<dbReference type="Gene3D" id="1.20.1050.60">
    <property type="entry name" value="alpha-1,2-mannosidase"/>
    <property type="match status" value="1"/>
</dbReference>
<dbReference type="InterPro" id="IPR050883">
    <property type="entry name" value="PNGase"/>
</dbReference>
<proteinExistence type="predicted"/>
<dbReference type="GO" id="GO:0005975">
    <property type="term" value="P:carbohydrate metabolic process"/>
    <property type="evidence" value="ECO:0007669"/>
    <property type="project" value="InterPro"/>
</dbReference>
<evidence type="ECO:0008006" key="6">
    <source>
        <dbReference type="Google" id="ProtNLM"/>
    </source>
</evidence>
<dbReference type="Pfam" id="PF07971">
    <property type="entry name" value="Glyco_hydro_92"/>
    <property type="match status" value="1"/>
</dbReference>
<dbReference type="InterPro" id="IPR005887">
    <property type="entry name" value="GH92_a_mannosidase_put"/>
</dbReference>
<dbReference type="PANTHER" id="PTHR12143:SF39">
    <property type="entry name" value="SECRETED PROTEIN"/>
    <property type="match status" value="1"/>
</dbReference>
<reference evidence="4" key="1">
    <citation type="submission" date="2023-01" db="EMBL/GenBank/DDBJ databases">
        <title>Metagenome sequencing of chrysophaentin producing Chrysophaeum taylorii.</title>
        <authorList>
            <person name="Davison J."/>
            <person name="Bewley C."/>
        </authorList>
    </citation>
    <scope>NUCLEOTIDE SEQUENCE</scope>
    <source>
        <strain evidence="4">NIES-1699</strain>
    </source>
</reference>
<dbReference type="InterPro" id="IPR041371">
    <property type="entry name" value="GH92_N"/>
</dbReference>
<dbReference type="NCBIfam" id="TIGR01180">
    <property type="entry name" value="aman2_put"/>
    <property type="match status" value="1"/>
</dbReference>
<evidence type="ECO:0000256" key="1">
    <source>
        <dbReference type="SAM" id="MobiDB-lite"/>
    </source>
</evidence>
<dbReference type="AlphaFoldDB" id="A0AAD7U6Z0"/>
<gene>
    <name evidence="4" type="ORF">CTAYLR_006779</name>
</gene>
<evidence type="ECO:0000259" key="3">
    <source>
        <dbReference type="Pfam" id="PF17678"/>
    </source>
</evidence>
<sequence length="736" mass="80875">MRWWQPVPVIAWAFSLMEDCRRRRSLPGAPDLLLGTGGDGHTHPGATRPFGMVQMSPSNGVRDRWTHCSGYHFGSRTFAGLTHTALSGTGLGDMGDLLARPTAGDGSLDHRKECAVPGYYGLEVSRTCLVEATATKRVGFTRMHGECGVELDARWGQNSKTIAASLVPTKGGFVVGWRRSEGFGRRRRGEARAKRTVYFACDPRGATVRSKDEATVVVEAVGGVVLACALSATSVDGALANLRAEAGTEFETVIADAKEEWDRLLFDDFQLRARVGATESTLRTALYRSLLVPNVVSDVDGRPPEPFVGPNGTYYSTLSTWDTFRGAQPWLTLFRPDVARDVAASMVAWATRARRLPKWLLWTSETDTMIAYHGVSIVADAVLKGLVGGASALAAIVATADDVARAEPVSRYHTALRPAPSTLLEAVSTGLEIAVDDACAARALRHSNEHHDAAARFERRAKMYRAYFDNETKYFRSASSAQLPFDPLEFHYANRPGAHDFTEGSPLQYLFVPGLVDPRGLGDLIGGRVAFKRRLDALFDPANLRRQSGARDVTACVGQYCHGNEIVHHVPYLYNAIRMPWLAQFRIDDLLVKRRLYASGPEGLPGNDDCGQISAWLLMNALGFYSADPCSGRWELGRPLVDHATITLRGTGGDPAVLRIVAHDQAPRNPYVRAVRLDGRLLRRTHLFHDELIRGPLLEFFMVSQPPFKARDTARRGRPSNDTPMPPPTDRPTDFL</sequence>
<dbReference type="GO" id="GO:0030246">
    <property type="term" value="F:carbohydrate binding"/>
    <property type="evidence" value="ECO:0007669"/>
    <property type="project" value="InterPro"/>
</dbReference>
<dbReference type="Proteomes" id="UP001230188">
    <property type="component" value="Unassembled WGS sequence"/>
</dbReference>
<dbReference type="Gene3D" id="2.70.98.10">
    <property type="match status" value="1"/>
</dbReference>
<evidence type="ECO:0000259" key="2">
    <source>
        <dbReference type="Pfam" id="PF07971"/>
    </source>
</evidence>
<name>A0AAD7U6Z0_9STRA</name>
<dbReference type="Gene3D" id="3.30.2080.10">
    <property type="entry name" value="GH92 mannosidase domain"/>
    <property type="match status" value="1"/>
</dbReference>
<dbReference type="SUPFAM" id="SSF48208">
    <property type="entry name" value="Six-hairpin glycosidases"/>
    <property type="match status" value="1"/>
</dbReference>
<feature type="domain" description="Glycosyl hydrolase family 92" evidence="2">
    <location>
        <begin position="238"/>
        <end position="702"/>
    </location>
</feature>
<dbReference type="GO" id="GO:0005829">
    <property type="term" value="C:cytosol"/>
    <property type="evidence" value="ECO:0007669"/>
    <property type="project" value="TreeGrafter"/>
</dbReference>
<dbReference type="InterPro" id="IPR014718">
    <property type="entry name" value="GH-type_carb-bd"/>
</dbReference>
<dbReference type="InterPro" id="IPR012939">
    <property type="entry name" value="Glyco_hydro_92"/>
</dbReference>
<protein>
    <recommendedName>
        <fullName evidence="6">Glycoside hydrolase family 92 protein</fullName>
    </recommendedName>
</protein>
<dbReference type="GO" id="GO:0000224">
    <property type="term" value="F:peptide-N4-(N-acetyl-beta-glucosaminyl)asparagine amidase activity"/>
    <property type="evidence" value="ECO:0007669"/>
    <property type="project" value="TreeGrafter"/>
</dbReference>
<keyword evidence="5" id="KW-1185">Reference proteome</keyword>
<dbReference type="EMBL" id="JAQMWT010000574">
    <property type="protein sequence ID" value="KAJ8599268.1"/>
    <property type="molecule type" value="Genomic_DNA"/>
</dbReference>
<comment type="caution">
    <text evidence="4">The sequence shown here is derived from an EMBL/GenBank/DDBJ whole genome shotgun (WGS) entry which is preliminary data.</text>
</comment>
<evidence type="ECO:0000313" key="4">
    <source>
        <dbReference type="EMBL" id="KAJ8599268.1"/>
    </source>
</evidence>
<organism evidence="4 5">
    <name type="scientific">Chrysophaeum taylorii</name>
    <dbReference type="NCBI Taxonomy" id="2483200"/>
    <lineage>
        <taxon>Eukaryota</taxon>
        <taxon>Sar</taxon>
        <taxon>Stramenopiles</taxon>
        <taxon>Ochrophyta</taxon>
        <taxon>Pelagophyceae</taxon>
        <taxon>Pelagomonadales</taxon>
        <taxon>Pelagomonadaceae</taxon>
        <taxon>Chrysophaeum</taxon>
    </lineage>
</organism>
<dbReference type="PANTHER" id="PTHR12143">
    <property type="entry name" value="PEPTIDE N-GLYCANASE PNGASE -RELATED"/>
    <property type="match status" value="1"/>
</dbReference>
<accession>A0AAD7U6Z0</accession>
<dbReference type="GO" id="GO:0006516">
    <property type="term" value="P:glycoprotein catabolic process"/>
    <property type="evidence" value="ECO:0007669"/>
    <property type="project" value="TreeGrafter"/>
</dbReference>
<dbReference type="Gene3D" id="1.20.1610.10">
    <property type="entry name" value="alpha-1,2-mannosidases domains"/>
    <property type="match status" value="1"/>
</dbReference>
<evidence type="ECO:0000313" key="5">
    <source>
        <dbReference type="Proteomes" id="UP001230188"/>
    </source>
</evidence>